<dbReference type="InterPro" id="IPR001128">
    <property type="entry name" value="Cyt_P450"/>
</dbReference>
<evidence type="ECO:0000313" key="12">
    <source>
        <dbReference type="Proteomes" id="UP000290288"/>
    </source>
</evidence>
<comment type="caution">
    <text evidence="11">The sequence shown here is derived from an EMBL/GenBank/DDBJ whole genome shotgun (WGS) entry which is preliminary data.</text>
</comment>
<dbReference type="PRINTS" id="PR00385">
    <property type="entry name" value="P450"/>
</dbReference>
<evidence type="ECO:0000256" key="9">
    <source>
        <dbReference type="PIRSR" id="PIRSR602401-1"/>
    </source>
</evidence>
<evidence type="ECO:0000256" key="2">
    <source>
        <dbReference type="ARBA" id="ARBA00005179"/>
    </source>
</evidence>
<evidence type="ECO:0000256" key="10">
    <source>
        <dbReference type="RuleBase" id="RU000461"/>
    </source>
</evidence>
<accession>A0A4Q2DA51</accession>
<dbReference type="EMBL" id="SDEE01000507">
    <property type="protein sequence ID" value="RXW15812.1"/>
    <property type="molecule type" value="Genomic_DNA"/>
</dbReference>
<organism evidence="11 12">
    <name type="scientific">Candolleomyces aberdarensis</name>
    <dbReference type="NCBI Taxonomy" id="2316362"/>
    <lineage>
        <taxon>Eukaryota</taxon>
        <taxon>Fungi</taxon>
        <taxon>Dikarya</taxon>
        <taxon>Basidiomycota</taxon>
        <taxon>Agaricomycotina</taxon>
        <taxon>Agaricomycetes</taxon>
        <taxon>Agaricomycetidae</taxon>
        <taxon>Agaricales</taxon>
        <taxon>Agaricineae</taxon>
        <taxon>Psathyrellaceae</taxon>
        <taxon>Candolleomyces</taxon>
    </lineage>
</organism>
<keyword evidence="8 10" id="KW-0503">Monooxygenase</keyword>
<dbReference type="GO" id="GO:0005506">
    <property type="term" value="F:iron ion binding"/>
    <property type="evidence" value="ECO:0007669"/>
    <property type="project" value="InterPro"/>
</dbReference>
<evidence type="ECO:0000313" key="11">
    <source>
        <dbReference type="EMBL" id="RXW15812.1"/>
    </source>
</evidence>
<proteinExistence type="inferred from homology"/>
<dbReference type="Pfam" id="PF00067">
    <property type="entry name" value="p450"/>
    <property type="match status" value="2"/>
</dbReference>
<keyword evidence="5 9" id="KW-0479">Metal-binding</keyword>
<evidence type="ECO:0000256" key="1">
    <source>
        <dbReference type="ARBA" id="ARBA00001971"/>
    </source>
</evidence>
<feature type="binding site" description="axial binding residue" evidence="9">
    <location>
        <position position="428"/>
    </location>
    <ligand>
        <name>heme</name>
        <dbReference type="ChEBI" id="CHEBI:30413"/>
    </ligand>
    <ligandPart>
        <name>Fe</name>
        <dbReference type="ChEBI" id="CHEBI:18248"/>
    </ligandPart>
</feature>
<dbReference type="OrthoDB" id="2789670at2759"/>
<comment type="similarity">
    <text evidence="3 10">Belongs to the cytochrome P450 family.</text>
</comment>
<protein>
    <recommendedName>
        <fullName evidence="13">Cytochrome P450</fullName>
    </recommendedName>
</protein>
<dbReference type="SUPFAM" id="SSF48264">
    <property type="entry name" value="Cytochrome P450"/>
    <property type="match status" value="1"/>
</dbReference>
<dbReference type="STRING" id="2316362.A0A4Q2DA51"/>
<dbReference type="InterPro" id="IPR017972">
    <property type="entry name" value="Cyt_P450_CS"/>
</dbReference>
<sequence length="483" mass="55379">MPSCEPWKTYARWGQDYKAPVISFRVYNRHIVVLNTAESMTNLLEKKADIYSDRPMSWMYNVICDRGKAIFNISSSDPHHKQYRKLLQTGLGIRAIRGYLPLIQRESRRLAQGLLQNPDDFVTHVQRNSAAVIMKVAFGYTIRDDDPFIQVANEASKISGWATEPGRWLVDHHPIIRFIPSWFPGAGWKRQGLAWRDRLRYLAEIPHQWIKEQMEAGTHSESFTSKLLRPDGRERCSAEEEEVIKWCAGALYAGAGDTTVAAIISFILLMALNPEVQKKAQQEIRDAFGDALWDILEQEHHSTGNMTMTQAPPIRRTEVRHEELQDNVDLSRISRLPYLNAIMKEVLRFAPVGNLALPHRVTEEDTYGDYRIPKNATVIGNVWAVMHDPNMYPDPFTFAPERFIRSQFTSEIQPDPRQWAFGFGKRACPGTHFAETTMLFAMFNILSQSTISLPKETSRPALEYTTGITSHIKPFPIVVEHRN</sequence>
<dbReference type="PANTHER" id="PTHR46300">
    <property type="entry name" value="P450, PUTATIVE (EUROFUNG)-RELATED-RELATED"/>
    <property type="match status" value="1"/>
</dbReference>
<dbReference type="GO" id="GO:0020037">
    <property type="term" value="F:heme binding"/>
    <property type="evidence" value="ECO:0007669"/>
    <property type="project" value="InterPro"/>
</dbReference>
<dbReference type="GO" id="GO:0016705">
    <property type="term" value="F:oxidoreductase activity, acting on paired donors, with incorporation or reduction of molecular oxygen"/>
    <property type="evidence" value="ECO:0007669"/>
    <property type="project" value="InterPro"/>
</dbReference>
<name>A0A4Q2DA51_9AGAR</name>
<keyword evidence="4 9" id="KW-0349">Heme</keyword>
<dbReference type="InterPro" id="IPR036396">
    <property type="entry name" value="Cyt_P450_sf"/>
</dbReference>
<dbReference type="Gene3D" id="1.10.630.10">
    <property type="entry name" value="Cytochrome P450"/>
    <property type="match status" value="1"/>
</dbReference>
<keyword evidence="12" id="KW-1185">Reference proteome</keyword>
<dbReference type="InterPro" id="IPR050364">
    <property type="entry name" value="Cytochrome_P450_fung"/>
</dbReference>
<dbReference type="InterPro" id="IPR002401">
    <property type="entry name" value="Cyt_P450_E_grp-I"/>
</dbReference>
<evidence type="ECO:0000256" key="5">
    <source>
        <dbReference type="ARBA" id="ARBA00022723"/>
    </source>
</evidence>
<reference evidence="11 12" key="1">
    <citation type="submission" date="2019-01" db="EMBL/GenBank/DDBJ databases">
        <title>Draft genome sequence of Psathyrella aberdarensis IHI B618.</title>
        <authorList>
            <person name="Buettner E."/>
            <person name="Kellner H."/>
        </authorList>
    </citation>
    <scope>NUCLEOTIDE SEQUENCE [LARGE SCALE GENOMIC DNA]</scope>
    <source>
        <strain evidence="11 12">IHI B618</strain>
    </source>
</reference>
<evidence type="ECO:0000256" key="4">
    <source>
        <dbReference type="ARBA" id="ARBA00022617"/>
    </source>
</evidence>
<dbReference type="AlphaFoldDB" id="A0A4Q2DA51"/>
<keyword evidence="7 9" id="KW-0408">Iron</keyword>
<evidence type="ECO:0000256" key="8">
    <source>
        <dbReference type="ARBA" id="ARBA00023033"/>
    </source>
</evidence>
<dbReference type="Proteomes" id="UP000290288">
    <property type="component" value="Unassembled WGS sequence"/>
</dbReference>
<dbReference type="PRINTS" id="PR00463">
    <property type="entry name" value="EP450I"/>
</dbReference>
<dbReference type="PROSITE" id="PS00086">
    <property type="entry name" value="CYTOCHROME_P450"/>
    <property type="match status" value="1"/>
</dbReference>
<evidence type="ECO:0000256" key="7">
    <source>
        <dbReference type="ARBA" id="ARBA00023004"/>
    </source>
</evidence>
<evidence type="ECO:0000256" key="3">
    <source>
        <dbReference type="ARBA" id="ARBA00010617"/>
    </source>
</evidence>
<keyword evidence="6 10" id="KW-0560">Oxidoreductase</keyword>
<dbReference type="GO" id="GO:0004497">
    <property type="term" value="F:monooxygenase activity"/>
    <property type="evidence" value="ECO:0007669"/>
    <property type="project" value="UniProtKB-KW"/>
</dbReference>
<gene>
    <name evidence="11" type="ORF">EST38_g10040</name>
</gene>
<evidence type="ECO:0008006" key="13">
    <source>
        <dbReference type="Google" id="ProtNLM"/>
    </source>
</evidence>
<comment type="pathway">
    <text evidence="2">Secondary metabolite biosynthesis.</text>
</comment>
<evidence type="ECO:0000256" key="6">
    <source>
        <dbReference type="ARBA" id="ARBA00023002"/>
    </source>
</evidence>
<dbReference type="PANTHER" id="PTHR46300:SF7">
    <property type="entry name" value="P450, PUTATIVE (EUROFUNG)-RELATED"/>
    <property type="match status" value="1"/>
</dbReference>
<comment type="cofactor">
    <cofactor evidence="1 9">
        <name>heme</name>
        <dbReference type="ChEBI" id="CHEBI:30413"/>
    </cofactor>
</comment>
<dbReference type="CDD" id="cd11065">
    <property type="entry name" value="CYP64-like"/>
    <property type="match status" value="1"/>
</dbReference>